<sequence length="505" mass="57654">MVALQLPIPSTKPNNTLDPNIVHLIAINISNFQSLLNFSLINKSCYNQIINDESLWIMHLTTLGNWKKPSKKQLTRTRRSTVSSSTGPTSSHQHHRRKSSVSRPASTSNHKANSHSTEINPEQVQQLLIIDDDADTSNLTPINCLEKQISDPHLARSQFIKIYGIMSPIVSDMLIKQYANIQNLAVLKEFNNPSDQAMLFSNVLRFLSLYKYEPGFKTMIIRLNAILDLFVNTLVREIDINLDNHDYAMVRSLISSMDHLVIDTDEIQVDPLEALLELFINKYMESYTFMMTDDYINGDLFEKVEYFERGVVNGYKFRFDQIDELFDNKLLSLLNSQLSEINSIFHYPDAPKPTSDANTIDEVPIVLKVFETFLSSHLIGGFVDKVIQRAKEIDSSEAEVTYLERPKKGQPQKNQEIVNGEVENAPTQENVWADTDIVGPKKESTAINTDLESKEAGAEDEDDEEPEASRHINIMNESSLFFQCVPYMHNKLAQTINLLNYYRVR</sequence>
<reference evidence="1" key="1">
    <citation type="submission" date="2023-04" db="EMBL/GenBank/DDBJ databases">
        <title>Ambrosiozyma monospora NBRC 10751.</title>
        <authorList>
            <person name="Ichikawa N."/>
            <person name="Sato H."/>
            <person name="Tonouchi N."/>
        </authorList>
    </citation>
    <scope>NUCLEOTIDE SEQUENCE</scope>
    <source>
        <strain evidence="1">NBRC 10751</strain>
    </source>
</reference>
<accession>A0ACB5T5U8</accession>
<gene>
    <name evidence="1" type="ORF">Amon02_000522900</name>
</gene>
<evidence type="ECO:0000313" key="2">
    <source>
        <dbReference type="Proteomes" id="UP001165064"/>
    </source>
</evidence>
<proteinExistence type="predicted"/>
<name>A0ACB5T5U8_AMBMO</name>
<protein>
    <submittedName>
        <fullName evidence="1">Unnamed protein product</fullName>
    </submittedName>
</protein>
<dbReference type="Proteomes" id="UP001165064">
    <property type="component" value="Unassembled WGS sequence"/>
</dbReference>
<comment type="caution">
    <text evidence="1">The sequence shown here is derived from an EMBL/GenBank/DDBJ whole genome shotgun (WGS) entry which is preliminary data.</text>
</comment>
<dbReference type="EMBL" id="BSXS01003804">
    <property type="protein sequence ID" value="GME81955.1"/>
    <property type="molecule type" value="Genomic_DNA"/>
</dbReference>
<keyword evidence="2" id="KW-1185">Reference proteome</keyword>
<organism evidence="1 2">
    <name type="scientific">Ambrosiozyma monospora</name>
    <name type="common">Yeast</name>
    <name type="synonym">Endomycopsis monosporus</name>
    <dbReference type="NCBI Taxonomy" id="43982"/>
    <lineage>
        <taxon>Eukaryota</taxon>
        <taxon>Fungi</taxon>
        <taxon>Dikarya</taxon>
        <taxon>Ascomycota</taxon>
        <taxon>Saccharomycotina</taxon>
        <taxon>Pichiomycetes</taxon>
        <taxon>Pichiales</taxon>
        <taxon>Pichiaceae</taxon>
        <taxon>Ambrosiozyma</taxon>
    </lineage>
</organism>
<evidence type="ECO:0000313" key="1">
    <source>
        <dbReference type="EMBL" id="GME81955.1"/>
    </source>
</evidence>